<reference evidence="2" key="2">
    <citation type="submission" date="2020-11" db="EMBL/GenBank/DDBJ databases">
        <authorList>
            <person name="McCartney M.A."/>
            <person name="Auch B."/>
            <person name="Kono T."/>
            <person name="Mallez S."/>
            <person name="Becker A."/>
            <person name="Gohl D.M."/>
            <person name="Silverstein K.A.T."/>
            <person name="Koren S."/>
            <person name="Bechman K.B."/>
            <person name="Herman A."/>
            <person name="Abrahante J.E."/>
            <person name="Garbe J."/>
        </authorList>
    </citation>
    <scope>NUCLEOTIDE SEQUENCE</scope>
    <source>
        <strain evidence="2">Duluth1</strain>
        <tissue evidence="2">Whole animal</tissue>
    </source>
</reference>
<dbReference type="Proteomes" id="UP000828390">
    <property type="component" value="Unassembled WGS sequence"/>
</dbReference>
<sequence length="120" mass="13707">MMKTERNKVQAVKQMKESARVKRNAEEQQIETDDFVEDSYDYDNDADYISSEESDSDCKGTVYPERDTVNIYVEESLNVIQGDGDKEQVEIGKSSIKLVNVQKETIHIATSKNTNVCNFN</sequence>
<feature type="region of interest" description="Disordered" evidence="1">
    <location>
        <begin position="1"/>
        <end position="34"/>
    </location>
</feature>
<organism evidence="2 3">
    <name type="scientific">Dreissena polymorpha</name>
    <name type="common">Zebra mussel</name>
    <name type="synonym">Mytilus polymorpha</name>
    <dbReference type="NCBI Taxonomy" id="45954"/>
    <lineage>
        <taxon>Eukaryota</taxon>
        <taxon>Metazoa</taxon>
        <taxon>Spiralia</taxon>
        <taxon>Lophotrochozoa</taxon>
        <taxon>Mollusca</taxon>
        <taxon>Bivalvia</taxon>
        <taxon>Autobranchia</taxon>
        <taxon>Heteroconchia</taxon>
        <taxon>Euheterodonta</taxon>
        <taxon>Imparidentia</taxon>
        <taxon>Neoheterodontei</taxon>
        <taxon>Myida</taxon>
        <taxon>Dreissenoidea</taxon>
        <taxon>Dreissenidae</taxon>
        <taxon>Dreissena</taxon>
    </lineage>
</organism>
<proteinExistence type="predicted"/>
<comment type="caution">
    <text evidence="2">The sequence shown here is derived from an EMBL/GenBank/DDBJ whole genome shotgun (WGS) entry which is preliminary data.</text>
</comment>
<evidence type="ECO:0000313" key="3">
    <source>
        <dbReference type="Proteomes" id="UP000828390"/>
    </source>
</evidence>
<protein>
    <submittedName>
        <fullName evidence="2">Uncharacterized protein</fullName>
    </submittedName>
</protein>
<evidence type="ECO:0000256" key="1">
    <source>
        <dbReference type="SAM" id="MobiDB-lite"/>
    </source>
</evidence>
<reference evidence="2" key="1">
    <citation type="journal article" date="2019" name="bioRxiv">
        <title>The Genome of the Zebra Mussel, Dreissena polymorpha: A Resource for Invasive Species Research.</title>
        <authorList>
            <person name="McCartney M.A."/>
            <person name="Auch B."/>
            <person name="Kono T."/>
            <person name="Mallez S."/>
            <person name="Zhang Y."/>
            <person name="Obille A."/>
            <person name="Becker A."/>
            <person name="Abrahante J.E."/>
            <person name="Garbe J."/>
            <person name="Badalamenti J.P."/>
            <person name="Herman A."/>
            <person name="Mangelson H."/>
            <person name="Liachko I."/>
            <person name="Sullivan S."/>
            <person name="Sone E.D."/>
            <person name="Koren S."/>
            <person name="Silverstein K.A.T."/>
            <person name="Beckman K.B."/>
            <person name="Gohl D.M."/>
        </authorList>
    </citation>
    <scope>NUCLEOTIDE SEQUENCE</scope>
    <source>
        <strain evidence="2">Duluth1</strain>
        <tissue evidence="2">Whole animal</tissue>
    </source>
</reference>
<gene>
    <name evidence="2" type="ORF">DPMN_049084</name>
</gene>
<dbReference type="EMBL" id="JAIWYP010000011">
    <property type="protein sequence ID" value="KAH3742343.1"/>
    <property type="molecule type" value="Genomic_DNA"/>
</dbReference>
<feature type="compositionally biased region" description="Basic and acidic residues" evidence="1">
    <location>
        <begin position="1"/>
        <end position="26"/>
    </location>
</feature>
<name>A0A9D4I2Z0_DREPO</name>
<dbReference type="AlphaFoldDB" id="A0A9D4I2Z0"/>
<keyword evidence="3" id="KW-1185">Reference proteome</keyword>
<evidence type="ECO:0000313" key="2">
    <source>
        <dbReference type="EMBL" id="KAH3742343.1"/>
    </source>
</evidence>
<accession>A0A9D4I2Z0</accession>